<dbReference type="Proteomes" id="UP000594015">
    <property type="component" value="Chromosome"/>
</dbReference>
<dbReference type="EMBL" id="CP030050">
    <property type="protein sequence ID" value="QOZ71739.1"/>
    <property type="molecule type" value="Genomic_DNA"/>
</dbReference>
<dbReference type="AlphaFoldDB" id="A0AAE7TKV9"/>
<sequence length="71" mass="8282">MQDRQQAHSPNEPNYRFVARQQIRAAKLAYERAQRAFEQTRATLKQSQIVLEQSFKVLGSCSEQGQDRTQE</sequence>
<proteinExistence type="predicted"/>
<gene>
    <name evidence="1" type="ORF">WN72_39695</name>
</gene>
<organism evidence="1 2">
    <name type="scientific">Bradyrhizobium arachidis</name>
    <dbReference type="NCBI Taxonomy" id="858423"/>
    <lineage>
        <taxon>Bacteria</taxon>
        <taxon>Pseudomonadati</taxon>
        <taxon>Pseudomonadota</taxon>
        <taxon>Alphaproteobacteria</taxon>
        <taxon>Hyphomicrobiales</taxon>
        <taxon>Nitrobacteraceae</taxon>
        <taxon>Bradyrhizobium</taxon>
    </lineage>
</organism>
<protein>
    <submittedName>
        <fullName evidence="1">Uncharacterized protein</fullName>
    </submittedName>
</protein>
<reference evidence="1 2" key="1">
    <citation type="submission" date="2018-06" db="EMBL/GenBank/DDBJ databases">
        <title>Comparative genomics of Bradyrhizobium nodulating Arachidis hypogaea.</title>
        <authorList>
            <person name="Li Y."/>
        </authorList>
    </citation>
    <scope>NUCLEOTIDE SEQUENCE [LARGE SCALE GENOMIC DNA]</scope>
    <source>
        <strain evidence="1 2">CCBAU 051107</strain>
    </source>
</reference>
<name>A0AAE7TKV9_9BRAD</name>
<accession>A0AAE7TKV9</accession>
<evidence type="ECO:0000313" key="1">
    <source>
        <dbReference type="EMBL" id="QOZ71739.1"/>
    </source>
</evidence>
<dbReference type="RefSeq" id="WP_092219813.1">
    <property type="nucleotide sequence ID" value="NZ_CP030050.1"/>
</dbReference>
<dbReference type="KEGG" id="barh:WN72_39695"/>
<evidence type="ECO:0000313" key="2">
    <source>
        <dbReference type="Proteomes" id="UP000594015"/>
    </source>
</evidence>